<accession>A0AAD5TAK9</accession>
<dbReference type="Pfam" id="PF25116">
    <property type="entry name" value="CBM87_Agd3"/>
    <property type="match status" value="1"/>
</dbReference>
<sequence length="535" mass="56649">MIVLGSGAIGFSTDQWAQLRAYQKANNVRVVSFYDIPGLGESATYTKTAAEVTSGVLTLEPASSNFSVSSGLPANFALTLDTSNFGTVYTAEILNSNAVKPVLIFPNDTVGAAIYSFTEGEQLSFFYQTASWDLSPANSPTYFVPSVSSYTNAIWLTWASRGVHALSVEGANLYCNLVPSDCSEICSVTAYPVVTPFFGTEFHDEGTVDGDRVYVLADDVTVSLVFVAGVSVSANLTCEKESTIYSAADFGGVFGTKTWSCSDKSTVELFWSETGLEIRSLTYGGNSAYGGECFPPAFCELLTPASGSPPTFSHLKNNMPTPPSSSVSAGSGCPVQNSQCQIIDDPFVIPFSGSVFNIAAGQYTVIAASDLEVEIVVSNFGAYDGITQVSLNCTETPLSNLVVTVENFKSLAGSATDLFWACENIGFVHVYNENVLDIKLLRYYGNAAVSGLCYGSADDVLGICPIASTSVSPSAAFETTTTTTVSTELYSTTFTTASTDPQTETTVETATNIFYSGSRTHFITVVGAMLALAFI</sequence>
<name>A0AAD5TAK9_9FUNG</name>
<reference evidence="2" key="1">
    <citation type="submission" date="2020-05" db="EMBL/GenBank/DDBJ databases">
        <title>Phylogenomic resolution of chytrid fungi.</title>
        <authorList>
            <person name="Stajich J.E."/>
            <person name="Amses K."/>
            <person name="Simmons R."/>
            <person name="Seto K."/>
            <person name="Myers J."/>
            <person name="Bonds A."/>
            <person name="Quandt C.A."/>
            <person name="Barry K."/>
            <person name="Liu P."/>
            <person name="Grigoriev I."/>
            <person name="Longcore J.E."/>
            <person name="James T.Y."/>
        </authorList>
    </citation>
    <scope>NUCLEOTIDE SEQUENCE</scope>
    <source>
        <strain evidence="2">JEL0513</strain>
    </source>
</reference>
<evidence type="ECO:0000259" key="1">
    <source>
        <dbReference type="Pfam" id="PF25116"/>
    </source>
</evidence>
<evidence type="ECO:0000313" key="2">
    <source>
        <dbReference type="EMBL" id="KAJ3138212.1"/>
    </source>
</evidence>
<dbReference type="InterPro" id="IPR056827">
    <property type="entry name" value="CBM87_Agd3"/>
</dbReference>
<protein>
    <recommendedName>
        <fullName evidence="1">Agd3 CBM87 domain-containing protein</fullName>
    </recommendedName>
</protein>
<dbReference type="Proteomes" id="UP001211907">
    <property type="component" value="Unassembled WGS sequence"/>
</dbReference>
<organism evidence="2 3">
    <name type="scientific">Physocladia obscura</name>
    <dbReference type="NCBI Taxonomy" id="109957"/>
    <lineage>
        <taxon>Eukaryota</taxon>
        <taxon>Fungi</taxon>
        <taxon>Fungi incertae sedis</taxon>
        <taxon>Chytridiomycota</taxon>
        <taxon>Chytridiomycota incertae sedis</taxon>
        <taxon>Chytridiomycetes</taxon>
        <taxon>Chytridiales</taxon>
        <taxon>Chytriomycetaceae</taxon>
        <taxon>Physocladia</taxon>
    </lineage>
</organism>
<comment type="caution">
    <text evidence="2">The sequence shown here is derived from an EMBL/GenBank/DDBJ whole genome shotgun (WGS) entry which is preliminary data.</text>
</comment>
<evidence type="ECO:0000313" key="3">
    <source>
        <dbReference type="Proteomes" id="UP001211907"/>
    </source>
</evidence>
<feature type="domain" description="Agd3 CBM87" evidence="1">
    <location>
        <begin position="12"/>
        <end position="134"/>
    </location>
</feature>
<dbReference type="EMBL" id="JADGJH010000097">
    <property type="protein sequence ID" value="KAJ3138212.1"/>
    <property type="molecule type" value="Genomic_DNA"/>
</dbReference>
<keyword evidence="3" id="KW-1185">Reference proteome</keyword>
<proteinExistence type="predicted"/>
<gene>
    <name evidence="2" type="ORF">HK100_012819</name>
</gene>
<dbReference type="AlphaFoldDB" id="A0AAD5TAK9"/>